<evidence type="ECO:0000313" key="3">
    <source>
        <dbReference type="Proteomes" id="UP000050920"/>
    </source>
</evidence>
<keyword evidence="1" id="KW-1133">Transmembrane helix</keyword>
<comment type="caution">
    <text evidence="2">The sequence shown here is derived from an EMBL/GenBank/DDBJ whole genome shotgun (WGS) entry which is preliminary data.</text>
</comment>
<reference evidence="2 3" key="1">
    <citation type="journal article" date="2015" name="Genome Announc.">
        <title>Expanding the biotechnology potential of lactobacilli through comparative genomics of 213 strains and associated genera.</title>
        <authorList>
            <person name="Sun Z."/>
            <person name="Harris H.M."/>
            <person name="McCann A."/>
            <person name="Guo C."/>
            <person name="Argimon S."/>
            <person name="Zhang W."/>
            <person name="Yang X."/>
            <person name="Jeffery I.B."/>
            <person name="Cooney J.C."/>
            <person name="Kagawa T.F."/>
            <person name="Liu W."/>
            <person name="Song Y."/>
            <person name="Salvetti E."/>
            <person name="Wrobel A."/>
            <person name="Rasinkangas P."/>
            <person name="Parkhill J."/>
            <person name="Rea M.C."/>
            <person name="O'Sullivan O."/>
            <person name="Ritari J."/>
            <person name="Douillard F.P."/>
            <person name="Paul Ross R."/>
            <person name="Yang R."/>
            <person name="Briner A.E."/>
            <person name="Felis G.E."/>
            <person name="de Vos W.M."/>
            <person name="Barrangou R."/>
            <person name="Klaenhammer T.R."/>
            <person name="Caufield P.W."/>
            <person name="Cui Y."/>
            <person name="Zhang H."/>
            <person name="O'Toole P.W."/>
        </authorList>
    </citation>
    <scope>NUCLEOTIDE SEQUENCE [LARGE SCALE GENOMIC DNA]</scope>
    <source>
        <strain evidence="2 3">DSM 21115</strain>
    </source>
</reference>
<keyword evidence="1" id="KW-0812">Transmembrane</keyword>
<name>A0A0R2NQ66_9LACO</name>
<protein>
    <submittedName>
        <fullName evidence="2">Uncharacterized protein</fullName>
    </submittedName>
</protein>
<dbReference type="AlphaFoldDB" id="A0A0R2NQ66"/>
<accession>A0A0R2NQ66</accession>
<keyword evidence="3" id="KW-1185">Reference proteome</keyword>
<sequence>MWEVNIKRQRQVSRILVPIVILLALGYLALVRENQWLQFVGLLGGLILVDQARPGRLLNHLVVHWLFKQ</sequence>
<feature type="transmembrane region" description="Helical" evidence="1">
    <location>
        <begin position="12"/>
        <end position="30"/>
    </location>
</feature>
<gene>
    <name evidence="2" type="ORF">DY78_GL000824</name>
</gene>
<dbReference type="EMBL" id="AYGX02000122">
    <property type="protein sequence ID" value="KRO26560.1"/>
    <property type="molecule type" value="Genomic_DNA"/>
</dbReference>
<keyword evidence="1" id="KW-0472">Membrane</keyword>
<evidence type="ECO:0000313" key="2">
    <source>
        <dbReference type="EMBL" id="KRO26560.1"/>
    </source>
</evidence>
<organism evidence="2 3">
    <name type="scientific">Lactiplantibacillus fabifermentans DSM 21115</name>
    <dbReference type="NCBI Taxonomy" id="1413187"/>
    <lineage>
        <taxon>Bacteria</taxon>
        <taxon>Bacillati</taxon>
        <taxon>Bacillota</taxon>
        <taxon>Bacilli</taxon>
        <taxon>Lactobacillales</taxon>
        <taxon>Lactobacillaceae</taxon>
        <taxon>Lactiplantibacillus</taxon>
    </lineage>
</organism>
<evidence type="ECO:0000256" key="1">
    <source>
        <dbReference type="SAM" id="Phobius"/>
    </source>
</evidence>
<dbReference type="Proteomes" id="UP000050920">
    <property type="component" value="Unassembled WGS sequence"/>
</dbReference>
<proteinExistence type="predicted"/>